<feature type="transmembrane region" description="Helical" evidence="1">
    <location>
        <begin position="7"/>
        <end position="26"/>
    </location>
</feature>
<dbReference type="EMBL" id="JAGGLU010000008">
    <property type="protein sequence ID" value="MBP2058332.1"/>
    <property type="molecule type" value="Genomic_DNA"/>
</dbReference>
<protein>
    <submittedName>
        <fullName evidence="2">Uncharacterized protein</fullName>
    </submittedName>
</protein>
<gene>
    <name evidence="2" type="ORF">J2Z60_001511</name>
</gene>
<name>A0ABS4MF59_9LACO</name>
<comment type="caution">
    <text evidence="2">The sequence shown here is derived from an EMBL/GenBank/DDBJ whole genome shotgun (WGS) entry which is preliminary data.</text>
</comment>
<accession>A0ABS4MF59</accession>
<evidence type="ECO:0000313" key="3">
    <source>
        <dbReference type="Proteomes" id="UP001519292"/>
    </source>
</evidence>
<feature type="transmembrane region" description="Helical" evidence="1">
    <location>
        <begin position="85"/>
        <end position="111"/>
    </location>
</feature>
<keyword evidence="1" id="KW-0472">Membrane</keyword>
<proteinExistence type="predicted"/>
<dbReference type="RefSeq" id="WP_209687073.1">
    <property type="nucleotide sequence ID" value="NZ_JAGGLU010000008.1"/>
</dbReference>
<evidence type="ECO:0000313" key="2">
    <source>
        <dbReference type="EMBL" id="MBP2058332.1"/>
    </source>
</evidence>
<evidence type="ECO:0000256" key="1">
    <source>
        <dbReference type="SAM" id="Phobius"/>
    </source>
</evidence>
<reference evidence="2 3" key="1">
    <citation type="submission" date="2021-03" db="EMBL/GenBank/DDBJ databases">
        <title>Genomic Encyclopedia of Type Strains, Phase IV (KMG-IV): sequencing the most valuable type-strain genomes for metagenomic binning, comparative biology and taxonomic classification.</title>
        <authorList>
            <person name="Goeker M."/>
        </authorList>
    </citation>
    <scope>NUCLEOTIDE SEQUENCE [LARGE SCALE GENOMIC DNA]</scope>
    <source>
        <strain evidence="2 3">DSM 101872</strain>
    </source>
</reference>
<keyword evidence="1" id="KW-1133">Transmembrane helix</keyword>
<dbReference type="Proteomes" id="UP001519292">
    <property type="component" value="Unassembled WGS sequence"/>
</dbReference>
<sequence>MDYKKVNLIILTLFLAIIFPVTIMYLSRIYTLNIANGLGLIFLLAIIVGLITPNLILSWLMIITTSIAIGFLFLGYIVMPTFSKIILVIAFPVEASLVSVLSNFIIPWSYIVGRNRKIRKFLSHYNFTLNLQTEYNAKKLYRRHIKILKENPKLGLNINLMMIHWENYEQYKEMNPTSYDKLLKKITHILKANRLTEEFIYYLGNATFLINSPNLEPRIFNQVNLKTENKLFKLPEPIPTSLKVVNLYVDNSNLDKYDTPEKMLKHLERELETTIIVEYLKGGRKVSE</sequence>
<organism evidence="2 3">
    <name type="scientific">Lactobacillus colini</name>
    <dbReference type="NCBI Taxonomy" id="1819254"/>
    <lineage>
        <taxon>Bacteria</taxon>
        <taxon>Bacillati</taxon>
        <taxon>Bacillota</taxon>
        <taxon>Bacilli</taxon>
        <taxon>Lactobacillales</taxon>
        <taxon>Lactobacillaceae</taxon>
        <taxon>Lactobacillus</taxon>
    </lineage>
</organism>
<feature type="transmembrane region" description="Helical" evidence="1">
    <location>
        <begin position="32"/>
        <end position="52"/>
    </location>
</feature>
<feature type="transmembrane region" description="Helical" evidence="1">
    <location>
        <begin position="59"/>
        <end position="79"/>
    </location>
</feature>
<keyword evidence="3" id="KW-1185">Reference proteome</keyword>
<keyword evidence="1" id="KW-0812">Transmembrane</keyword>